<organism evidence="7 8">
    <name type="scientific">Spiroplasma helicoides</name>
    <dbReference type="NCBI Taxonomy" id="216938"/>
    <lineage>
        <taxon>Bacteria</taxon>
        <taxon>Bacillati</taxon>
        <taxon>Mycoplasmatota</taxon>
        <taxon>Mollicutes</taxon>
        <taxon>Entomoplasmatales</taxon>
        <taxon>Spiroplasmataceae</taxon>
        <taxon>Spiroplasma</taxon>
    </lineage>
</organism>
<dbReference type="InterPro" id="IPR023753">
    <property type="entry name" value="FAD/NAD-binding_dom"/>
</dbReference>
<dbReference type="KEGG" id="shj:SHELI_v1c01630"/>
<dbReference type="PRINTS" id="PR00368">
    <property type="entry name" value="FADPNR"/>
</dbReference>
<comment type="similarity">
    <text evidence="5">Belongs to the ferredoxin--NADP reductase type 2 family.</text>
</comment>
<dbReference type="Proteomes" id="UP000094378">
    <property type="component" value="Chromosome"/>
</dbReference>
<reference evidence="7 8" key="1">
    <citation type="submission" date="2016-08" db="EMBL/GenBank/DDBJ databases">
        <title>Complete genome sequence of Spiroplasma helicoides TABS-2 (DSM 22551).</title>
        <authorList>
            <person name="Shen W.-Y."/>
            <person name="Lo W.-S."/>
            <person name="Lai Y.-C."/>
            <person name="Kuo C.-H."/>
        </authorList>
    </citation>
    <scope>NUCLEOTIDE SEQUENCE [LARGE SCALE GENOMIC DNA]</scope>
    <source>
        <strain evidence="7 8">TABS-2</strain>
    </source>
</reference>
<dbReference type="EMBL" id="CP017015">
    <property type="protein sequence ID" value="AOG60118.1"/>
    <property type="molecule type" value="Genomic_DNA"/>
</dbReference>
<sequence length="329" mass="37673">MIKDVLIIGAGPAGLYAWKTAADLGLTATIIESNKKYGGQVTNLYPQKPVRNFPGYNEIKAEDAIHKLYDSILKDESKVNTKFNTTITNIKIIEPIENKELFKNWFEVEFSDKTKQIFKTVLCTIGVGQYKKRRLFENDEKYTNIIYEFKDSNLFKNKKVVIFGGGDSALDWANFIAPIARKVSLVHRRTEFRAKSSSIELAKKQNIELIYPYVFNSYVAEDNYVSSLELKNVENEEHIKLDTDFIIVEFGVQFYGEAFNILEIKKNDNSRICVDYRMSSSIEGFYAAGDACAYEGKSRNILSAFFEAMQAIINIEKVINDRKILNNGW</sequence>
<dbReference type="PRINTS" id="PR00469">
    <property type="entry name" value="PNDRDTASEII"/>
</dbReference>
<dbReference type="RefSeq" id="WP_069115894.1">
    <property type="nucleotide sequence ID" value="NZ_CP017015.1"/>
</dbReference>
<keyword evidence="2 5" id="KW-0274">FAD</keyword>
<keyword evidence="4 5" id="KW-0560">Oxidoreductase</keyword>
<dbReference type="PATRIC" id="fig|216938.3.peg.163"/>
<dbReference type="Gene3D" id="3.50.50.60">
    <property type="entry name" value="FAD/NAD(P)-binding domain"/>
    <property type="match status" value="2"/>
</dbReference>
<keyword evidence="3 5" id="KW-0521">NADP</keyword>
<evidence type="ECO:0000313" key="8">
    <source>
        <dbReference type="Proteomes" id="UP000094378"/>
    </source>
</evidence>
<evidence type="ECO:0000313" key="7">
    <source>
        <dbReference type="EMBL" id="AOG60118.1"/>
    </source>
</evidence>
<feature type="binding site" evidence="5">
    <location>
        <position position="290"/>
    </location>
    <ligand>
        <name>FAD</name>
        <dbReference type="ChEBI" id="CHEBI:57692"/>
    </ligand>
</feature>
<feature type="binding site" evidence="5">
    <location>
        <position position="40"/>
    </location>
    <ligand>
        <name>FAD</name>
        <dbReference type="ChEBI" id="CHEBI:57692"/>
    </ligand>
</feature>
<dbReference type="InterPro" id="IPR022890">
    <property type="entry name" value="Fd--NADP_Rdtase_type_2"/>
</dbReference>
<dbReference type="EC" id="1.18.1.2" evidence="5"/>
<dbReference type="GO" id="GO:0004324">
    <property type="term" value="F:ferredoxin-NADP+ reductase activity"/>
    <property type="evidence" value="ECO:0007669"/>
    <property type="project" value="UniProtKB-UniRule"/>
</dbReference>
<feature type="domain" description="FAD/NAD(P)-binding" evidence="6">
    <location>
        <begin position="3"/>
        <end position="295"/>
    </location>
</feature>
<evidence type="ECO:0000256" key="1">
    <source>
        <dbReference type="ARBA" id="ARBA00022630"/>
    </source>
</evidence>
<name>A0A1B3SJL6_9MOLU</name>
<accession>A0A1B3SJL6</accession>
<dbReference type="PANTHER" id="PTHR48105">
    <property type="entry name" value="THIOREDOXIN REDUCTASE 1-RELATED-RELATED"/>
    <property type="match status" value="1"/>
</dbReference>
<keyword evidence="1 5" id="KW-0285">Flavoprotein</keyword>
<gene>
    <name evidence="7" type="primary">trxB</name>
    <name evidence="7" type="ORF">SHELI_v1c01630</name>
</gene>
<feature type="binding site" evidence="5">
    <location>
        <position position="45"/>
    </location>
    <ligand>
        <name>FAD</name>
        <dbReference type="ChEBI" id="CHEBI:57692"/>
    </ligand>
</feature>
<comment type="caution">
    <text evidence="5">Lacks conserved residue(s) required for the propagation of feature annotation.</text>
</comment>
<dbReference type="GO" id="GO:0050661">
    <property type="term" value="F:NADP binding"/>
    <property type="evidence" value="ECO:0007669"/>
    <property type="project" value="UniProtKB-UniRule"/>
</dbReference>
<dbReference type="OrthoDB" id="9806179at2"/>
<comment type="cofactor">
    <cofactor evidence="5">
        <name>FAD</name>
        <dbReference type="ChEBI" id="CHEBI:57692"/>
    </cofactor>
    <text evidence="5">Binds 1 FAD per subunit.</text>
</comment>
<dbReference type="STRING" id="216938.SHELI_v1c01630"/>
<feature type="binding site" evidence="5">
    <location>
        <position position="32"/>
    </location>
    <ligand>
        <name>FAD</name>
        <dbReference type="ChEBI" id="CHEBI:57692"/>
    </ligand>
</feature>
<dbReference type="SUPFAM" id="SSF51905">
    <property type="entry name" value="FAD/NAD(P)-binding domain"/>
    <property type="match status" value="1"/>
</dbReference>
<proteinExistence type="inferred from homology"/>
<dbReference type="InterPro" id="IPR036188">
    <property type="entry name" value="FAD/NAD-bd_sf"/>
</dbReference>
<comment type="subunit">
    <text evidence="5">Homodimer.</text>
</comment>
<evidence type="ECO:0000256" key="3">
    <source>
        <dbReference type="ARBA" id="ARBA00022857"/>
    </source>
</evidence>
<evidence type="ECO:0000256" key="2">
    <source>
        <dbReference type="ARBA" id="ARBA00022827"/>
    </source>
</evidence>
<dbReference type="InterPro" id="IPR050097">
    <property type="entry name" value="Ferredoxin-NADP_redctase_2"/>
</dbReference>
<dbReference type="AlphaFoldDB" id="A0A1B3SJL6"/>
<evidence type="ECO:0000256" key="4">
    <source>
        <dbReference type="ARBA" id="ARBA00023002"/>
    </source>
</evidence>
<dbReference type="GO" id="GO:0050660">
    <property type="term" value="F:flavin adenine dinucleotide binding"/>
    <property type="evidence" value="ECO:0007669"/>
    <property type="project" value="UniProtKB-UniRule"/>
</dbReference>
<evidence type="ECO:0000256" key="5">
    <source>
        <dbReference type="HAMAP-Rule" id="MF_01685"/>
    </source>
</evidence>
<keyword evidence="8" id="KW-1185">Reference proteome</keyword>
<protein>
    <recommendedName>
        <fullName evidence="5">Ferredoxin--NADP reductase</fullName>
        <shortName evidence="5">FNR</shortName>
        <shortName evidence="5">Fd-NADP(+) reductase</shortName>
        <ecNumber evidence="5">1.18.1.2</ecNumber>
    </recommendedName>
</protein>
<dbReference type="HAMAP" id="MF_01685">
    <property type="entry name" value="FENR2"/>
    <property type="match status" value="1"/>
</dbReference>
<comment type="catalytic activity">
    <reaction evidence="5">
        <text>2 reduced [2Fe-2S]-[ferredoxin] + NADP(+) + H(+) = 2 oxidized [2Fe-2S]-[ferredoxin] + NADPH</text>
        <dbReference type="Rhea" id="RHEA:20125"/>
        <dbReference type="Rhea" id="RHEA-COMP:10000"/>
        <dbReference type="Rhea" id="RHEA-COMP:10001"/>
        <dbReference type="ChEBI" id="CHEBI:15378"/>
        <dbReference type="ChEBI" id="CHEBI:33737"/>
        <dbReference type="ChEBI" id="CHEBI:33738"/>
        <dbReference type="ChEBI" id="CHEBI:57783"/>
        <dbReference type="ChEBI" id="CHEBI:58349"/>
        <dbReference type="EC" id="1.18.1.2"/>
    </reaction>
</comment>
<dbReference type="Pfam" id="PF07992">
    <property type="entry name" value="Pyr_redox_2"/>
    <property type="match status" value="1"/>
</dbReference>
<feature type="binding site" evidence="5">
    <location>
        <position position="90"/>
    </location>
    <ligand>
        <name>FAD</name>
        <dbReference type="ChEBI" id="CHEBI:57692"/>
    </ligand>
</feature>
<evidence type="ECO:0000259" key="6">
    <source>
        <dbReference type="Pfam" id="PF07992"/>
    </source>
</evidence>